<organism evidence="9 10">
    <name type="scientific">Skermanella cutis</name>
    <dbReference type="NCBI Taxonomy" id="2775420"/>
    <lineage>
        <taxon>Bacteria</taxon>
        <taxon>Pseudomonadati</taxon>
        <taxon>Pseudomonadota</taxon>
        <taxon>Alphaproteobacteria</taxon>
        <taxon>Rhodospirillales</taxon>
        <taxon>Azospirillaceae</taxon>
        <taxon>Skermanella</taxon>
    </lineage>
</organism>
<feature type="transmembrane region" description="Helical" evidence="8">
    <location>
        <begin position="73"/>
        <end position="95"/>
    </location>
</feature>
<evidence type="ECO:0000256" key="8">
    <source>
        <dbReference type="SAM" id="Phobius"/>
    </source>
</evidence>
<dbReference type="EMBL" id="CP067420">
    <property type="protein sequence ID" value="QQP87769.1"/>
    <property type="molecule type" value="Genomic_DNA"/>
</dbReference>
<feature type="transmembrane region" description="Helical" evidence="8">
    <location>
        <begin position="253"/>
        <end position="274"/>
    </location>
</feature>
<evidence type="ECO:0000256" key="6">
    <source>
        <dbReference type="ARBA" id="ARBA00022989"/>
    </source>
</evidence>
<evidence type="ECO:0000256" key="4">
    <source>
        <dbReference type="ARBA" id="ARBA00022475"/>
    </source>
</evidence>
<feature type="transmembrane region" description="Helical" evidence="8">
    <location>
        <begin position="281"/>
        <end position="302"/>
    </location>
</feature>
<evidence type="ECO:0000313" key="9">
    <source>
        <dbReference type="EMBL" id="QQP87769.1"/>
    </source>
</evidence>
<dbReference type="Pfam" id="PF01594">
    <property type="entry name" value="AI-2E_transport"/>
    <property type="match status" value="1"/>
</dbReference>
<gene>
    <name evidence="9" type="ORF">IGS68_16940</name>
</gene>
<keyword evidence="10" id="KW-1185">Reference proteome</keyword>
<comment type="similarity">
    <text evidence="2">Belongs to the autoinducer-2 exporter (AI-2E) (TC 2.A.86) family.</text>
</comment>
<feature type="transmembrane region" description="Helical" evidence="8">
    <location>
        <begin position="20"/>
        <end position="38"/>
    </location>
</feature>
<dbReference type="Proteomes" id="UP000595197">
    <property type="component" value="Chromosome"/>
</dbReference>
<feature type="transmembrane region" description="Helical" evidence="8">
    <location>
        <begin position="314"/>
        <end position="347"/>
    </location>
</feature>
<evidence type="ECO:0000256" key="5">
    <source>
        <dbReference type="ARBA" id="ARBA00022692"/>
    </source>
</evidence>
<accession>A0ABX7B1P1</accession>
<feature type="transmembrane region" description="Helical" evidence="8">
    <location>
        <begin position="222"/>
        <end position="247"/>
    </location>
</feature>
<evidence type="ECO:0000313" key="10">
    <source>
        <dbReference type="Proteomes" id="UP000595197"/>
    </source>
</evidence>
<keyword evidence="3" id="KW-0813">Transport</keyword>
<keyword evidence="7 8" id="KW-0472">Membrane</keyword>
<name>A0ABX7B1P1_9PROT</name>
<evidence type="ECO:0000256" key="7">
    <source>
        <dbReference type="ARBA" id="ARBA00023136"/>
    </source>
</evidence>
<evidence type="ECO:0000256" key="2">
    <source>
        <dbReference type="ARBA" id="ARBA00009773"/>
    </source>
</evidence>
<keyword evidence="5 8" id="KW-0812">Transmembrane</keyword>
<dbReference type="InterPro" id="IPR002549">
    <property type="entry name" value="AI-2E-like"/>
</dbReference>
<proteinExistence type="inferred from homology"/>
<reference evidence="9" key="1">
    <citation type="submission" date="2021-02" db="EMBL/GenBank/DDBJ databases">
        <title>Skermanella TT6 skin isolate.</title>
        <authorList>
            <person name="Lee K."/>
            <person name="Ganzorig M."/>
        </authorList>
    </citation>
    <scope>NUCLEOTIDE SEQUENCE</scope>
    <source>
        <strain evidence="9">TT6</strain>
    </source>
</reference>
<sequence length="356" mass="39215">MTEMNIVTAWFRRNFANPQVVLLAGLLIAGFGTLVLAADVLAPLIASIVIAYLLDGLITLLERHRIPRSVAMGLVFSLFLATLLGIFLILLPLLLSQIAQLIQQLPAILSRTQDLILGLPERYPEIFEDQQILDFLASLRNDLILIGQRILGASVAWLPALVNLVVYLVLMPMLVFFFLKDKQRILAWVLSFLPPERPLAEQVWREVDAEIGGYVRGKIYEFLIVAVVTYIAFLVLDLQFGALLAITTGLSTLIPYIGVVLAAVPIAVIAYAQWGTGPEFLWVMGAYAVIQLIDGNILAPLLLSEVVNLHPTAVIVALLVFGSIWGFWGIFFAIPLASLVHAVLNAWPRAQHAPRS</sequence>
<evidence type="ECO:0000256" key="1">
    <source>
        <dbReference type="ARBA" id="ARBA00004651"/>
    </source>
</evidence>
<feature type="transmembrane region" description="Helical" evidence="8">
    <location>
        <begin position="156"/>
        <end position="179"/>
    </location>
</feature>
<comment type="subcellular location">
    <subcellularLocation>
        <location evidence="1">Cell membrane</location>
        <topology evidence="1">Multi-pass membrane protein</topology>
    </subcellularLocation>
</comment>
<feature type="transmembrane region" description="Helical" evidence="8">
    <location>
        <begin position="44"/>
        <end position="61"/>
    </location>
</feature>
<evidence type="ECO:0000256" key="3">
    <source>
        <dbReference type="ARBA" id="ARBA00022448"/>
    </source>
</evidence>
<keyword evidence="4" id="KW-1003">Cell membrane</keyword>
<dbReference type="PANTHER" id="PTHR21716:SF53">
    <property type="entry name" value="PERMEASE PERM-RELATED"/>
    <property type="match status" value="1"/>
</dbReference>
<keyword evidence="6 8" id="KW-1133">Transmembrane helix</keyword>
<protein>
    <submittedName>
        <fullName evidence="9">AI-2E family transporter</fullName>
    </submittedName>
</protein>
<dbReference type="PANTHER" id="PTHR21716">
    <property type="entry name" value="TRANSMEMBRANE PROTEIN"/>
    <property type="match status" value="1"/>
</dbReference>